<dbReference type="Pfam" id="PF14103">
    <property type="entry name" value="DUF4276"/>
    <property type="match status" value="1"/>
</dbReference>
<dbReference type="RefSeq" id="WP_307260917.1">
    <property type="nucleotide sequence ID" value="NZ_JAUSVL010000001.1"/>
</dbReference>
<proteinExistence type="predicted"/>
<reference evidence="1" key="1">
    <citation type="submission" date="2023-07" db="EMBL/GenBank/DDBJ databases">
        <title>Genomic Encyclopedia of Type Strains, Phase IV (KMG-IV): sequencing the most valuable type-strain genomes for metagenomic binning, comparative biology and taxonomic classification.</title>
        <authorList>
            <person name="Goeker M."/>
        </authorList>
    </citation>
    <scope>NUCLEOTIDE SEQUENCE</scope>
    <source>
        <strain evidence="1">DSM 24202</strain>
    </source>
</reference>
<accession>A0AAE3VFD4</accession>
<protein>
    <recommendedName>
        <fullName evidence="3">DUF4276 family protein</fullName>
    </recommendedName>
</protein>
<keyword evidence="2" id="KW-1185">Reference proteome</keyword>
<organism evidence="1 2">
    <name type="scientific">Oligosphaera ethanolica</name>
    <dbReference type="NCBI Taxonomy" id="760260"/>
    <lineage>
        <taxon>Bacteria</taxon>
        <taxon>Pseudomonadati</taxon>
        <taxon>Lentisphaerota</taxon>
        <taxon>Oligosphaeria</taxon>
        <taxon>Oligosphaerales</taxon>
        <taxon>Oligosphaeraceae</taxon>
        <taxon>Oligosphaera</taxon>
    </lineage>
</organism>
<name>A0AAE3VFD4_9BACT</name>
<evidence type="ECO:0008006" key="3">
    <source>
        <dbReference type="Google" id="ProtNLM"/>
    </source>
</evidence>
<dbReference type="EMBL" id="JAUSVL010000001">
    <property type="protein sequence ID" value="MDQ0289488.1"/>
    <property type="molecule type" value="Genomic_DNA"/>
</dbReference>
<evidence type="ECO:0000313" key="2">
    <source>
        <dbReference type="Proteomes" id="UP001238163"/>
    </source>
</evidence>
<sequence>MRDIWDSATLWSTLARQLTGDEEKMVSHIEFLVEEPSMEAALNELLPRLLGKITFTIHCYQGKNGLLTYLPQRLRGYAAWLPDDWRIIVVIDRDDDDCLELKHKLDNMVATSGMRNKSTSLAKNWQVASRLAIEELEAWYFGDWSAVCAAYPRVTASIPLRARYRDPDAIAGGTWEALERILQRAGYFHSGLRKIEAARAIAVHWEPSRNTSHSFQTFCRCLHDIAEASLHGAC</sequence>
<evidence type="ECO:0000313" key="1">
    <source>
        <dbReference type="EMBL" id="MDQ0289488.1"/>
    </source>
</evidence>
<dbReference type="Proteomes" id="UP001238163">
    <property type="component" value="Unassembled WGS sequence"/>
</dbReference>
<dbReference type="AlphaFoldDB" id="A0AAE3VFD4"/>
<comment type="caution">
    <text evidence="1">The sequence shown here is derived from an EMBL/GenBank/DDBJ whole genome shotgun (WGS) entry which is preliminary data.</text>
</comment>
<dbReference type="InterPro" id="IPR025455">
    <property type="entry name" value="DUF4276"/>
</dbReference>
<gene>
    <name evidence="1" type="ORF">J3R75_001595</name>
</gene>